<dbReference type="eggNOG" id="ENOG5031BYY">
    <property type="taxonomic scope" value="Bacteria"/>
</dbReference>
<reference evidence="2 3" key="1">
    <citation type="journal article" date="2012" name="J. Bacteriol.">
        <title>Genome sequence of Rhizobium grahamii CCGE502, a broad-host-range symbiont with low nodulation competitiveness in Phaseolus vulgaris.</title>
        <authorList>
            <person name="Althabegoiti M.J."/>
            <person name="Lozano L."/>
            <person name="Torres-Tejerizo G."/>
            <person name="Ormeno-Orrillo E."/>
            <person name="Rogel M.A."/>
            <person name="Gonzalez V."/>
            <person name="Martinez-Romero E."/>
        </authorList>
    </citation>
    <scope>NUCLEOTIDE SEQUENCE [LARGE SCALE GENOMIC DNA]</scope>
    <source>
        <strain evidence="2 3">CCGE 502</strain>
    </source>
</reference>
<dbReference type="RefSeq" id="WP_016556042.1">
    <property type="nucleotide sequence ID" value="NZ_AEYE02000025.1"/>
</dbReference>
<gene>
    <name evidence="2" type="ORF">RGCCGE502_20365</name>
</gene>
<organism evidence="2 3">
    <name type="scientific">Rhizobium grahamii CCGE 502</name>
    <dbReference type="NCBI Taxonomy" id="990285"/>
    <lineage>
        <taxon>Bacteria</taxon>
        <taxon>Pseudomonadati</taxon>
        <taxon>Pseudomonadota</taxon>
        <taxon>Alphaproteobacteria</taxon>
        <taxon>Hyphomicrobiales</taxon>
        <taxon>Rhizobiaceae</taxon>
        <taxon>Rhizobium/Agrobacterium group</taxon>
        <taxon>Rhizobium</taxon>
    </lineage>
</organism>
<dbReference type="STRING" id="990285.RGCCGE502_20365"/>
<proteinExistence type="predicted"/>
<feature type="region of interest" description="Disordered" evidence="1">
    <location>
        <begin position="66"/>
        <end position="92"/>
    </location>
</feature>
<dbReference type="EMBL" id="AEYE02000025">
    <property type="protein sequence ID" value="EPE96270.1"/>
    <property type="molecule type" value="Genomic_DNA"/>
</dbReference>
<dbReference type="AlphaFoldDB" id="S3HDY6"/>
<comment type="caution">
    <text evidence="2">The sequence shown here is derived from an EMBL/GenBank/DDBJ whole genome shotgun (WGS) entry which is preliminary data.</text>
</comment>
<sequence length="92" mass="9787">MQLIDTKVNDFGTELTVEFVGEGGETVVVRMNNDDHLLDGENAINHAKAVMVQLTAFDDPAIARPGGAPGLDMREADPLADSESLLPGDISH</sequence>
<dbReference type="HOGENOM" id="CLU_2411120_0_0_5"/>
<name>S3HDY6_9HYPH</name>
<accession>S3HDY6</accession>
<keyword evidence="3" id="KW-1185">Reference proteome</keyword>
<evidence type="ECO:0000313" key="2">
    <source>
        <dbReference type="EMBL" id="EPE96270.1"/>
    </source>
</evidence>
<dbReference type="Proteomes" id="UP000014411">
    <property type="component" value="Unassembled WGS sequence"/>
</dbReference>
<protein>
    <submittedName>
        <fullName evidence="2">Uncharacterized protein</fullName>
    </submittedName>
</protein>
<evidence type="ECO:0000313" key="3">
    <source>
        <dbReference type="Proteomes" id="UP000014411"/>
    </source>
</evidence>
<evidence type="ECO:0000256" key="1">
    <source>
        <dbReference type="SAM" id="MobiDB-lite"/>
    </source>
</evidence>